<proteinExistence type="predicted"/>
<dbReference type="PANTHER" id="PTHR46481">
    <property type="entry name" value="ZINC FINGER BED DOMAIN-CONTAINING PROTEIN 4"/>
    <property type="match status" value="1"/>
</dbReference>
<comment type="subcellular location">
    <subcellularLocation>
        <location evidence="1">Nucleus</location>
    </subcellularLocation>
</comment>
<evidence type="ECO:0000256" key="4">
    <source>
        <dbReference type="ARBA" id="ARBA00022833"/>
    </source>
</evidence>
<dbReference type="Pfam" id="PF02892">
    <property type="entry name" value="zf-BED"/>
    <property type="match status" value="1"/>
</dbReference>
<keyword evidence="3 9" id="KW-0863">Zinc-finger</keyword>
<dbReference type="InterPro" id="IPR036236">
    <property type="entry name" value="Znf_C2H2_sf"/>
</dbReference>
<dbReference type="AlphaFoldDB" id="A0A6G0VYF0"/>
<evidence type="ECO:0000256" key="2">
    <source>
        <dbReference type="ARBA" id="ARBA00022723"/>
    </source>
</evidence>
<name>A0A6G0VYF0_APHCR</name>
<dbReference type="SUPFAM" id="SSF53098">
    <property type="entry name" value="Ribonuclease H-like"/>
    <property type="match status" value="1"/>
</dbReference>
<dbReference type="InterPro" id="IPR012337">
    <property type="entry name" value="RNaseH-like_sf"/>
</dbReference>
<dbReference type="Gene3D" id="1.10.10.1070">
    <property type="entry name" value="Zinc finger, BED domain-containing"/>
    <property type="match status" value="1"/>
</dbReference>
<evidence type="ECO:0000259" key="10">
    <source>
        <dbReference type="PROSITE" id="PS50808"/>
    </source>
</evidence>
<evidence type="ECO:0000256" key="1">
    <source>
        <dbReference type="ARBA" id="ARBA00004123"/>
    </source>
</evidence>
<dbReference type="GO" id="GO:0008270">
    <property type="term" value="F:zinc ion binding"/>
    <property type="evidence" value="ECO:0007669"/>
    <property type="project" value="UniProtKB-KW"/>
</dbReference>
<evidence type="ECO:0000313" key="12">
    <source>
        <dbReference type="Proteomes" id="UP000478052"/>
    </source>
</evidence>
<evidence type="ECO:0000313" key="11">
    <source>
        <dbReference type="EMBL" id="KAF0713334.1"/>
    </source>
</evidence>
<dbReference type="GO" id="GO:0005634">
    <property type="term" value="C:nucleus"/>
    <property type="evidence" value="ECO:0007669"/>
    <property type="project" value="UniProtKB-SubCell"/>
</dbReference>
<dbReference type="PANTHER" id="PTHR46481:SF10">
    <property type="entry name" value="ZINC FINGER BED DOMAIN-CONTAINING PROTEIN 39"/>
    <property type="match status" value="1"/>
</dbReference>
<gene>
    <name evidence="11" type="ORF">FWK35_00034726</name>
</gene>
<dbReference type="Proteomes" id="UP000478052">
    <property type="component" value="Unassembled WGS sequence"/>
</dbReference>
<dbReference type="InterPro" id="IPR052035">
    <property type="entry name" value="ZnF_BED_domain_contain"/>
</dbReference>
<keyword evidence="4" id="KW-0862">Zinc</keyword>
<comment type="caution">
    <text evidence="11">The sequence shown here is derived from an EMBL/GenBank/DDBJ whole genome shotgun (WGS) entry which is preliminary data.</text>
</comment>
<evidence type="ECO:0000256" key="8">
    <source>
        <dbReference type="ARBA" id="ARBA00023242"/>
    </source>
</evidence>
<reference evidence="11 12" key="1">
    <citation type="submission" date="2019-08" db="EMBL/GenBank/DDBJ databases">
        <title>Whole genome of Aphis craccivora.</title>
        <authorList>
            <person name="Voronova N.V."/>
            <person name="Shulinski R.S."/>
            <person name="Bandarenka Y.V."/>
            <person name="Zhorov D.G."/>
            <person name="Warner D."/>
        </authorList>
    </citation>
    <scope>NUCLEOTIDE SEQUENCE [LARGE SCALE GENOMIC DNA]</scope>
    <source>
        <strain evidence="11">180601</strain>
        <tissue evidence="11">Whole Body</tissue>
    </source>
</reference>
<dbReference type="InterPro" id="IPR008906">
    <property type="entry name" value="HATC_C_dom"/>
</dbReference>
<dbReference type="Pfam" id="PF05699">
    <property type="entry name" value="Dimer_Tnp_hAT"/>
    <property type="match status" value="1"/>
</dbReference>
<dbReference type="SUPFAM" id="SSF57667">
    <property type="entry name" value="beta-beta-alpha zinc fingers"/>
    <property type="match status" value="1"/>
</dbReference>
<keyword evidence="12" id="KW-1185">Reference proteome</keyword>
<keyword evidence="6" id="KW-0238">DNA-binding</keyword>
<accession>A0A6G0VYF0</accession>
<evidence type="ECO:0000256" key="5">
    <source>
        <dbReference type="ARBA" id="ARBA00023015"/>
    </source>
</evidence>
<evidence type="ECO:0000256" key="6">
    <source>
        <dbReference type="ARBA" id="ARBA00023125"/>
    </source>
</evidence>
<protein>
    <submittedName>
        <fullName evidence="11">Zinc finger BED domain-containing protein 4-like</fullName>
    </submittedName>
</protein>
<dbReference type="InterPro" id="IPR003656">
    <property type="entry name" value="Znf_BED"/>
</dbReference>
<dbReference type="GO" id="GO:0003677">
    <property type="term" value="F:DNA binding"/>
    <property type="evidence" value="ECO:0007669"/>
    <property type="project" value="UniProtKB-KW"/>
</dbReference>
<evidence type="ECO:0000256" key="3">
    <source>
        <dbReference type="ARBA" id="ARBA00022771"/>
    </source>
</evidence>
<keyword evidence="2" id="KW-0479">Metal-binding</keyword>
<dbReference type="GO" id="GO:0009791">
    <property type="term" value="P:post-embryonic development"/>
    <property type="evidence" value="ECO:0007669"/>
    <property type="project" value="UniProtKB-ARBA"/>
</dbReference>
<sequence length="587" mass="67074">MSQDRRSSDIWKHFTKIDSNIALCDICKKKYSYKTSVTNLKKHLHHSHLLHTYSYSSEDCGDVDNPLSVTQLVNAEKPESVVQESSTSSNSSQAALENATPILNINPFKRKQLAITNYIPKKISVDSQKKIDNAFIKLFTKDLQPFSVVDDVGFKEFVNLLNPGYKIPNRHAISKTLIPAAYEKCFNEVIEIINDLEMACMTTDCWTSRNTESYIAITVHFLNSNFVLKSILLSCHSFNESHTSEHLSEQINKTLNTWGIRNKISLAVSDNAYNVQNALSILQLKHFGCFAHTLNLIVQSAISKESDIINKVKSICTHFHKSTTANSKFMTYQKNNGIKEPKKILQDVSTRWNSTFYMLERFVELETSIRAPNVLNPNEWTVIKEFCKVLQPFEEATKAVSGEQYITASMVIVIAQGLQDVCLQLKHEDYSQQTKDLINGMKDRQNWGNLQKSMTLSRCTFLDPRLKHIPFSHSESTRTSVQNNVVNKQVSQVQPVIKTSTARALVEVQRYLEEPILKRNGNPLEWWQQHKYNYPYLSILARKTLCNLGSSVPCERIFSKAGLILSDRRCRLKSKKAEMLLFLNQNS</sequence>
<dbReference type="OrthoDB" id="8193841at2759"/>
<keyword evidence="5" id="KW-0805">Transcription regulation</keyword>
<evidence type="ECO:0000256" key="7">
    <source>
        <dbReference type="ARBA" id="ARBA00023163"/>
    </source>
</evidence>
<keyword evidence="7" id="KW-0804">Transcription</keyword>
<organism evidence="11 12">
    <name type="scientific">Aphis craccivora</name>
    <name type="common">Cowpea aphid</name>
    <dbReference type="NCBI Taxonomy" id="307492"/>
    <lineage>
        <taxon>Eukaryota</taxon>
        <taxon>Metazoa</taxon>
        <taxon>Ecdysozoa</taxon>
        <taxon>Arthropoda</taxon>
        <taxon>Hexapoda</taxon>
        <taxon>Insecta</taxon>
        <taxon>Pterygota</taxon>
        <taxon>Neoptera</taxon>
        <taxon>Paraneoptera</taxon>
        <taxon>Hemiptera</taxon>
        <taxon>Sternorrhyncha</taxon>
        <taxon>Aphidomorpha</taxon>
        <taxon>Aphidoidea</taxon>
        <taxon>Aphididae</taxon>
        <taxon>Aphidini</taxon>
        <taxon>Aphis</taxon>
        <taxon>Aphis</taxon>
    </lineage>
</organism>
<dbReference type="EMBL" id="VUJU01010710">
    <property type="protein sequence ID" value="KAF0713334.1"/>
    <property type="molecule type" value="Genomic_DNA"/>
</dbReference>
<dbReference type="PROSITE" id="PS50808">
    <property type="entry name" value="ZF_BED"/>
    <property type="match status" value="1"/>
</dbReference>
<keyword evidence="8" id="KW-0539">Nucleus</keyword>
<dbReference type="GO" id="GO:0046983">
    <property type="term" value="F:protein dimerization activity"/>
    <property type="evidence" value="ECO:0007669"/>
    <property type="project" value="InterPro"/>
</dbReference>
<dbReference type="SUPFAM" id="SSF140996">
    <property type="entry name" value="Hermes dimerisation domain"/>
    <property type="match status" value="1"/>
</dbReference>
<evidence type="ECO:0000256" key="9">
    <source>
        <dbReference type="PROSITE-ProRule" id="PRU00027"/>
    </source>
</evidence>
<feature type="domain" description="BED-type" evidence="10">
    <location>
        <begin position="5"/>
        <end position="55"/>
    </location>
</feature>
<dbReference type="SMART" id="SM00614">
    <property type="entry name" value="ZnF_BED"/>
    <property type="match status" value="1"/>
</dbReference>